<dbReference type="AlphaFoldDB" id="V2XX29"/>
<dbReference type="HOGENOM" id="CLU_101084_1_0_1"/>
<gene>
    <name evidence="2" type="ORF">Moror_17605</name>
</gene>
<sequence length="131" mass="14816">MSTYSRREEDANRAQEIQVRAGLEAGARAGAVGVGLTIVLHYTWPAFRRLRLPFKAFVVSGFIMSGMTFGAEKALLAHEAQRRKEENSLRRQARLELAQRGIIPTETEITRWRMEREAELANERQSDSSGP</sequence>
<proteinExistence type="predicted"/>
<keyword evidence="1" id="KW-0472">Membrane</keyword>
<keyword evidence="1" id="KW-0812">Transmembrane</keyword>
<evidence type="ECO:0000313" key="2">
    <source>
        <dbReference type="EMBL" id="ESK97426.1"/>
    </source>
</evidence>
<name>V2XX29_MONRO</name>
<accession>V2XX29</accession>
<comment type="caution">
    <text evidence="2">The sequence shown here is derived from an EMBL/GenBank/DDBJ whole genome shotgun (WGS) entry which is preliminary data.</text>
</comment>
<protein>
    <submittedName>
        <fullName evidence="2">Uncharacterized protein</fullName>
    </submittedName>
</protein>
<keyword evidence="3" id="KW-1185">Reference proteome</keyword>
<organism evidence="2 3">
    <name type="scientific">Moniliophthora roreri (strain MCA 2997)</name>
    <name type="common">Cocoa frosty pod rot fungus</name>
    <name type="synonym">Crinipellis roreri</name>
    <dbReference type="NCBI Taxonomy" id="1381753"/>
    <lineage>
        <taxon>Eukaryota</taxon>
        <taxon>Fungi</taxon>
        <taxon>Dikarya</taxon>
        <taxon>Basidiomycota</taxon>
        <taxon>Agaricomycotina</taxon>
        <taxon>Agaricomycetes</taxon>
        <taxon>Agaricomycetidae</taxon>
        <taxon>Agaricales</taxon>
        <taxon>Marasmiineae</taxon>
        <taxon>Marasmiaceae</taxon>
        <taxon>Moniliophthora</taxon>
    </lineage>
</organism>
<dbReference type="EMBL" id="AWSO01000025">
    <property type="protein sequence ID" value="ESK97426.1"/>
    <property type="molecule type" value="Genomic_DNA"/>
</dbReference>
<evidence type="ECO:0000256" key="1">
    <source>
        <dbReference type="SAM" id="Phobius"/>
    </source>
</evidence>
<dbReference type="KEGG" id="mrr:Moror_17605"/>
<dbReference type="Proteomes" id="UP000017559">
    <property type="component" value="Unassembled WGS sequence"/>
</dbReference>
<feature type="transmembrane region" description="Helical" evidence="1">
    <location>
        <begin position="21"/>
        <end position="44"/>
    </location>
</feature>
<reference evidence="2 3" key="1">
    <citation type="journal article" date="2014" name="BMC Genomics">
        <title>Genome and secretome analysis of the hemibiotrophic fungal pathogen, Moniliophthora roreri, which causes frosty pod rot disease of cacao: mechanisms of the biotrophic and necrotrophic phases.</title>
        <authorList>
            <person name="Meinhardt L.W."/>
            <person name="Costa G.G.L."/>
            <person name="Thomazella D.P.T."/>
            <person name="Teixeira P.J.P.L."/>
            <person name="Carazzolle M.F."/>
            <person name="Schuster S.C."/>
            <person name="Carlson J.E."/>
            <person name="Guiltinan M.J."/>
            <person name="Mieczkowski P."/>
            <person name="Farmer A."/>
            <person name="Ramaraj T."/>
            <person name="Crozier J."/>
            <person name="Davis R.E."/>
            <person name="Shao J."/>
            <person name="Melnick R.L."/>
            <person name="Pereira G.A.G."/>
            <person name="Bailey B.A."/>
        </authorList>
    </citation>
    <scope>NUCLEOTIDE SEQUENCE [LARGE SCALE GENOMIC DNA]</scope>
    <source>
        <strain evidence="2 3">MCA 2997</strain>
    </source>
</reference>
<dbReference type="OrthoDB" id="3356019at2759"/>
<keyword evidence="1" id="KW-1133">Transmembrane helix</keyword>
<evidence type="ECO:0000313" key="3">
    <source>
        <dbReference type="Proteomes" id="UP000017559"/>
    </source>
</evidence>